<dbReference type="RefSeq" id="WP_061532116.1">
    <property type="nucleotide sequence ID" value="NZ_CP013233.1"/>
</dbReference>
<proteinExistence type="inferred from homology"/>
<feature type="chain" id="PRO_5007277836" evidence="4">
    <location>
        <begin position="23"/>
        <end position="244"/>
    </location>
</feature>
<evidence type="ECO:0000313" key="5">
    <source>
        <dbReference type="EMBL" id="AMP08286.1"/>
    </source>
</evidence>
<dbReference type="Proteomes" id="UP000071778">
    <property type="component" value="Chromosome"/>
</dbReference>
<evidence type="ECO:0000256" key="3">
    <source>
        <dbReference type="SAM" id="MobiDB-lite"/>
    </source>
</evidence>
<dbReference type="GO" id="GO:0016020">
    <property type="term" value="C:membrane"/>
    <property type="evidence" value="ECO:0007669"/>
    <property type="project" value="InterPro"/>
</dbReference>
<reference evidence="5 6" key="1">
    <citation type="submission" date="2015-11" db="EMBL/GenBank/DDBJ databases">
        <title>Exploring the genomic traits of fungus-feeding bacterial genus Collimonas.</title>
        <authorList>
            <person name="Song C."/>
            <person name="Schmidt R."/>
            <person name="de Jager V."/>
            <person name="Krzyzanowska D."/>
            <person name="Jongedijk E."/>
            <person name="Cankar K."/>
            <person name="Beekwilder J."/>
            <person name="van Veen A."/>
            <person name="de Boer W."/>
            <person name="van Veen J.A."/>
            <person name="Garbeva P."/>
        </authorList>
    </citation>
    <scope>NUCLEOTIDE SEQUENCE [LARGE SCALE GENOMIC DNA]</scope>
    <source>
        <strain evidence="5 6">Ter282</strain>
    </source>
</reference>
<evidence type="ECO:0000313" key="6">
    <source>
        <dbReference type="Proteomes" id="UP000071778"/>
    </source>
</evidence>
<dbReference type="AlphaFoldDB" id="A0A127QE53"/>
<dbReference type="PROSITE" id="PS51257">
    <property type="entry name" value="PROKAR_LIPOPROTEIN"/>
    <property type="match status" value="1"/>
</dbReference>
<evidence type="ECO:0000256" key="2">
    <source>
        <dbReference type="ARBA" id="ARBA00022729"/>
    </source>
</evidence>
<protein>
    <submittedName>
        <fullName evidence="5">VacJ like lipofamily protein</fullName>
    </submittedName>
</protein>
<comment type="similarity">
    <text evidence="1">Belongs to the MlaA family.</text>
</comment>
<accession>A0A127QE53</accession>
<organism evidence="5 6">
    <name type="scientific">Collimonas arenae</name>
    <dbReference type="NCBI Taxonomy" id="279058"/>
    <lineage>
        <taxon>Bacteria</taxon>
        <taxon>Pseudomonadati</taxon>
        <taxon>Pseudomonadota</taxon>
        <taxon>Betaproteobacteria</taxon>
        <taxon>Burkholderiales</taxon>
        <taxon>Oxalobacteraceae</taxon>
        <taxon>Collimonas</taxon>
    </lineage>
</organism>
<evidence type="ECO:0000256" key="1">
    <source>
        <dbReference type="ARBA" id="ARBA00010634"/>
    </source>
</evidence>
<evidence type="ECO:0000256" key="4">
    <source>
        <dbReference type="SAM" id="SignalP"/>
    </source>
</evidence>
<name>A0A127QE53_9BURK</name>
<dbReference type="EMBL" id="CP013235">
    <property type="protein sequence ID" value="AMP08286.1"/>
    <property type="molecule type" value="Genomic_DNA"/>
</dbReference>
<keyword evidence="6" id="KW-1185">Reference proteome</keyword>
<dbReference type="PANTHER" id="PTHR30035:SF3">
    <property type="entry name" value="INTERMEMBRANE PHOSPHOLIPID TRANSPORT SYSTEM LIPOPROTEIN MLAA"/>
    <property type="match status" value="1"/>
</dbReference>
<gene>
    <name evidence="5" type="ORF">CAter282_0470</name>
</gene>
<keyword evidence="2 4" id="KW-0732">Signal</keyword>
<dbReference type="PATRIC" id="fig|279058.17.peg.513"/>
<dbReference type="GO" id="GO:0120010">
    <property type="term" value="P:intermembrane phospholipid transfer"/>
    <property type="evidence" value="ECO:0007669"/>
    <property type="project" value="TreeGrafter"/>
</dbReference>
<sequence length="244" mass="26543">MKMTMRLGSLAMVAALSGCATTGNTSNSNPQDPLEGFNRAMFSFNDTLDKVALKPVATAYRSWLPSFVQTGIHNFFGNIGDVWSSVNGFLQGNVADGTSDVMRVAVNSTLGLGGLLDISSEAGLQKHNKDFGQTLGKWGIGSGPYLVLPLFGPSNIRDTAALPVDFYGDLWSYKYPVRWRNTGSVVRLIDKRANLLDAGDLLEDAALDKYQFVRDAYTQRRQSQIKGDDDSDATDKPGKTKSDE</sequence>
<feature type="region of interest" description="Disordered" evidence="3">
    <location>
        <begin position="220"/>
        <end position="244"/>
    </location>
</feature>
<feature type="compositionally biased region" description="Basic and acidic residues" evidence="3">
    <location>
        <begin position="233"/>
        <end position="244"/>
    </location>
</feature>
<dbReference type="PRINTS" id="PR01805">
    <property type="entry name" value="VACJLIPOPROT"/>
</dbReference>
<dbReference type="OrthoDB" id="9785326at2"/>
<feature type="signal peptide" evidence="4">
    <location>
        <begin position="1"/>
        <end position="22"/>
    </location>
</feature>
<dbReference type="PANTHER" id="PTHR30035">
    <property type="entry name" value="LIPOPROTEIN VACJ-RELATED"/>
    <property type="match status" value="1"/>
</dbReference>
<dbReference type="InterPro" id="IPR007428">
    <property type="entry name" value="MlaA"/>
</dbReference>
<dbReference type="Pfam" id="PF04333">
    <property type="entry name" value="MlaA"/>
    <property type="match status" value="1"/>
</dbReference>